<dbReference type="PANTHER" id="PTHR33778">
    <property type="entry name" value="PROTEIN MGTC"/>
    <property type="match status" value="1"/>
</dbReference>
<reference evidence="10" key="1">
    <citation type="submission" date="2018-03" db="EMBL/GenBank/DDBJ databases">
        <authorList>
            <person name="Sun L."/>
            <person name="Liu H."/>
            <person name="Chen W."/>
            <person name="Huang K."/>
            <person name="Liu W."/>
            <person name="Gao X."/>
        </authorList>
    </citation>
    <scope>NUCLEOTIDE SEQUENCE [LARGE SCALE GENOMIC DNA]</scope>
    <source>
        <strain evidence="10">SH9</strain>
    </source>
</reference>
<feature type="transmembrane region" description="Helical" evidence="7">
    <location>
        <begin position="36"/>
        <end position="55"/>
    </location>
</feature>
<evidence type="ECO:0000256" key="7">
    <source>
        <dbReference type="RuleBase" id="RU365041"/>
    </source>
</evidence>
<dbReference type="Pfam" id="PF02308">
    <property type="entry name" value="MgtC"/>
    <property type="match status" value="1"/>
</dbReference>
<dbReference type="EMBL" id="PVZS01000003">
    <property type="protein sequence ID" value="PSC06443.1"/>
    <property type="molecule type" value="Genomic_DNA"/>
</dbReference>
<dbReference type="Proteomes" id="UP000239772">
    <property type="component" value="Unassembled WGS sequence"/>
</dbReference>
<keyword evidence="7" id="KW-0997">Cell inner membrane</keyword>
<dbReference type="PRINTS" id="PR01837">
    <property type="entry name" value="MGTCSAPBPROT"/>
</dbReference>
<feature type="transmembrane region" description="Helical" evidence="7">
    <location>
        <begin position="67"/>
        <end position="85"/>
    </location>
</feature>
<evidence type="ECO:0000256" key="1">
    <source>
        <dbReference type="ARBA" id="ARBA00004651"/>
    </source>
</evidence>
<keyword evidence="4 7" id="KW-0812">Transmembrane</keyword>
<accession>A0A2T1HXL5</accession>
<dbReference type="GO" id="GO:0005886">
    <property type="term" value="C:plasma membrane"/>
    <property type="evidence" value="ECO:0007669"/>
    <property type="project" value="UniProtKB-SubCell"/>
</dbReference>
<keyword evidence="10" id="KW-1185">Reference proteome</keyword>
<evidence type="ECO:0000313" key="10">
    <source>
        <dbReference type="Proteomes" id="UP000239772"/>
    </source>
</evidence>
<sequence>MDELLEPLLRLGAAVLAGSLIGVNRDLHGKPTGVRLHSLVGLGSALFVMLAGRYGRGEFDVAAVSRIVQGIVGGIGFLGAGVILRSSSGDRIQHITTAATIWVTAALGTACGLGAWQLALTSSLLVLVILTGGFVLDRKLYRRVDDADVDGPT</sequence>
<dbReference type="OrthoDB" id="9811198at2"/>
<evidence type="ECO:0000256" key="2">
    <source>
        <dbReference type="ARBA" id="ARBA00009298"/>
    </source>
</evidence>
<comment type="similarity">
    <text evidence="2 7">Belongs to the MgtC/SapB family.</text>
</comment>
<evidence type="ECO:0000313" key="9">
    <source>
        <dbReference type="EMBL" id="PSC06443.1"/>
    </source>
</evidence>
<dbReference type="AlphaFoldDB" id="A0A2T1HXL5"/>
<dbReference type="InterPro" id="IPR049177">
    <property type="entry name" value="MgtC_SapB_SrpB_YhiD_N"/>
</dbReference>
<evidence type="ECO:0000256" key="5">
    <source>
        <dbReference type="ARBA" id="ARBA00022989"/>
    </source>
</evidence>
<feature type="transmembrane region" description="Helical" evidence="7">
    <location>
        <begin position="116"/>
        <end position="136"/>
    </location>
</feature>
<dbReference type="RefSeq" id="WP_106335357.1">
    <property type="nucleotide sequence ID" value="NZ_PVZS01000003.1"/>
</dbReference>
<protein>
    <recommendedName>
        <fullName evidence="7">Protein MgtC</fullName>
    </recommendedName>
</protein>
<name>A0A2T1HXL5_9HYPH</name>
<keyword evidence="3" id="KW-1003">Cell membrane</keyword>
<dbReference type="InterPro" id="IPR003416">
    <property type="entry name" value="MgtC/SapB/SrpB/YhiD_fam"/>
</dbReference>
<evidence type="ECO:0000256" key="4">
    <source>
        <dbReference type="ARBA" id="ARBA00022692"/>
    </source>
</evidence>
<dbReference type="PANTHER" id="PTHR33778:SF1">
    <property type="entry name" value="MAGNESIUM TRANSPORTER YHID-RELATED"/>
    <property type="match status" value="1"/>
</dbReference>
<comment type="caution">
    <text evidence="9">The sequence shown here is derived from an EMBL/GenBank/DDBJ whole genome shotgun (WGS) entry which is preliminary data.</text>
</comment>
<keyword evidence="6 7" id="KW-0472">Membrane</keyword>
<feature type="domain" description="MgtC/SapB/SrpB/YhiD N-terminal" evidence="8">
    <location>
        <begin position="11"/>
        <end position="132"/>
    </location>
</feature>
<evidence type="ECO:0000256" key="3">
    <source>
        <dbReference type="ARBA" id="ARBA00022475"/>
    </source>
</evidence>
<proteinExistence type="inferred from homology"/>
<evidence type="ECO:0000259" key="8">
    <source>
        <dbReference type="Pfam" id="PF02308"/>
    </source>
</evidence>
<comment type="subcellular location">
    <subcellularLocation>
        <location evidence="7">Cell inner membrane</location>
        <topology evidence="7">Multi-pass membrane protein</topology>
    </subcellularLocation>
    <subcellularLocation>
        <location evidence="1">Cell membrane</location>
        <topology evidence="1">Multi-pass membrane protein</topology>
    </subcellularLocation>
</comment>
<gene>
    <name evidence="9" type="ORF">SLNSH_03970</name>
</gene>
<keyword evidence="5 7" id="KW-1133">Transmembrane helix</keyword>
<organism evidence="9 10">
    <name type="scientific">Alsobacter soli</name>
    <dbReference type="NCBI Taxonomy" id="2109933"/>
    <lineage>
        <taxon>Bacteria</taxon>
        <taxon>Pseudomonadati</taxon>
        <taxon>Pseudomonadota</taxon>
        <taxon>Alphaproteobacteria</taxon>
        <taxon>Hyphomicrobiales</taxon>
        <taxon>Alsobacteraceae</taxon>
        <taxon>Alsobacter</taxon>
    </lineage>
</organism>
<evidence type="ECO:0000256" key="6">
    <source>
        <dbReference type="ARBA" id="ARBA00023136"/>
    </source>
</evidence>